<feature type="region of interest" description="Disordered" evidence="1">
    <location>
        <begin position="31"/>
        <end position="78"/>
    </location>
</feature>
<accession>A0A699U9F1</accession>
<name>A0A699U9F1_TANCI</name>
<organism evidence="2">
    <name type="scientific">Tanacetum cinerariifolium</name>
    <name type="common">Dalmatian daisy</name>
    <name type="synonym">Chrysanthemum cinerariifolium</name>
    <dbReference type="NCBI Taxonomy" id="118510"/>
    <lineage>
        <taxon>Eukaryota</taxon>
        <taxon>Viridiplantae</taxon>
        <taxon>Streptophyta</taxon>
        <taxon>Embryophyta</taxon>
        <taxon>Tracheophyta</taxon>
        <taxon>Spermatophyta</taxon>
        <taxon>Magnoliopsida</taxon>
        <taxon>eudicotyledons</taxon>
        <taxon>Gunneridae</taxon>
        <taxon>Pentapetalae</taxon>
        <taxon>asterids</taxon>
        <taxon>campanulids</taxon>
        <taxon>Asterales</taxon>
        <taxon>Asteraceae</taxon>
        <taxon>Asteroideae</taxon>
        <taxon>Anthemideae</taxon>
        <taxon>Anthemidinae</taxon>
        <taxon>Tanacetum</taxon>
    </lineage>
</organism>
<feature type="compositionally biased region" description="Low complexity" evidence="1">
    <location>
        <begin position="45"/>
        <end position="56"/>
    </location>
</feature>
<gene>
    <name evidence="2" type="ORF">Tci_888353</name>
</gene>
<proteinExistence type="predicted"/>
<reference evidence="2" key="1">
    <citation type="journal article" date="2019" name="Sci. Rep.">
        <title>Draft genome of Tanacetum cinerariifolium, the natural source of mosquito coil.</title>
        <authorList>
            <person name="Yamashiro T."/>
            <person name="Shiraishi A."/>
            <person name="Satake H."/>
            <person name="Nakayama K."/>
        </authorList>
    </citation>
    <scope>NUCLEOTIDE SEQUENCE</scope>
</reference>
<evidence type="ECO:0000256" key="1">
    <source>
        <dbReference type="SAM" id="MobiDB-lite"/>
    </source>
</evidence>
<comment type="caution">
    <text evidence="2">The sequence shown here is derived from an EMBL/GenBank/DDBJ whole genome shotgun (WGS) entry which is preliminary data.</text>
</comment>
<protein>
    <submittedName>
        <fullName evidence="2">Uncharacterized protein</fullName>
    </submittedName>
</protein>
<evidence type="ECO:0000313" key="2">
    <source>
        <dbReference type="EMBL" id="GFD16384.1"/>
    </source>
</evidence>
<sequence>MKRASKGFNEVDISLFPTMLVLGQIDQGVESTVPVESHHTPTNAPSTSQPPSLTPSVKPTHDAKEPATMLHDSPLSWV</sequence>
<dbReference type="EMBL" id="BKCJ011292971">
    <property type="protein sequence ID" value="GFD16384.1"/>
    <property type="molecule type" value="Genomic_DNA"/>
</dbReference>
<dbReference type="AlphaFoldDB" id="A0A699U9F1"/>